<comment type="caution">
    <text evidence="1">The sequence shown here is derived from an EMBL/GenBank/DDBJ whole genome shotgun (WGS) entry which is preliminary data.</text>
</comment>
<evidence type="ECO:0000313" key="1">
    <source>
        <dbReference type="EMBL" id="GBO45723.1"/>
    </source>
</evidence>
<reference evidence="1 2" key="1">
    <citation type="journal article" date="2019" name="Sci. Rep.">
        <title>Orb-weaving spider Araneus ventricosus genome elucidates the spidroin gene catalogue.</title>
        <authorList>
            <person name="Kono N."/>
            <person name="Nakamura H."/>
            <person name="Ohtoshi R."/>
            <person name="Moran D.A.P."/>
            <person name="Shinohara A."/>
            <person name="Yoshida Y."/>
            <person name="Fujiwara M."/>
            <person name="Mori M."/>
            <person name="Tomita M."/>
            <person name="Arakawa K."/>
        </authorList>
    </citation>
    <scope>NUCLEOTIDE SEQUENCE [LARGE SCALE GENOMIC DNA]</scope>
</reference>
<sequence>MFERQARTTENEESEWASQLMALLPLNLAQIIVKVPEEKMKDYLHIKGILLERFKMKPETFRVKFTQHQIKSGALWKELVFELKNYLEGLLDGVKVNDFEILKNLMITYQIKCRVPPEFKDNFLDEWGKTVDPSELAGKLYEYESVRSARKQHLSKALERKSI</sequence>
<dbReference type="AlphaFoldDB" id="A0A4Y2X7Z2"/>
<keyword evidence="2" id="KW-1185">Reference proteome</keyword>
<evidence type="ECO:0000313" key="2">
    <source>
        <dbReference type="Proteomes" id="UP000499080"/>
    </source>
</evidence>
<dbReference type="PANTHER" id="PTHR46888">
    <property type="entry name" value="ZINC KNUCKLE DOMAINCONTAINING PROTEIN-RELATED"/>
    <property type="match status" value="1"/>
</dbReference>
<name>A0A4Y2X7Z2_ARAVE</name>
<accession>A0A4Y2X7Z2</accession>
<organism evidence="1 2">
    <name type="scientific">Araneus ventricosus</name>
    <name type="common">Orbweaver spider</name>
    <name type="synonym">Epeira ventricosa</name>
    <dbReference type="NCBI Taxonomy" id="182803"/>
    <lineage>
        <taxon>Eukaryota</taxon>
        <taxon>Metazoa</taxon>
        <taxon>Ecdysozoa</taxon>
        <taxon>Arthropoda</taxon>
        <taxon>Chelicerata</taxon>
        <taxon>Arachnida</taxon>
        <taxon>Araneae</taxon>
        <taxon>Araneomorphae</taxon>
        <taxon>Entelegynae</taxon>
        <taxon>Araneoidea</taxon>
        <taxon>Araneidae</taxon>
        <taxon>Araneus</taxon>
    </lineage>
</organism>
<dbReference type="OrthoDB" id="6362792at2759"/>
<dbReference type="EMBL" id="BGPR01072972">
    <property type="protein sequence ID" value="GBO45723.1"/>
    <property type="molecule type" value="Genomic_DNA"/>
</dbReference>
<dbReference type="Proteomes" id="UP000499080">
    <property type="component" value="Unassembled WGS sequence"/>
</dbReference>
<proteinExistence type="predicted"/>
<dbReference type="PANTHER" id="PTHR46888:SF1">
    <property type="entry name" value="RIBONUCLEASE H"/>
    <property type="match status" value="1"/>
</dbReference>
<protein>
    <submittedName>
        <fullName evidence="1">Uncharacterized protein</fullName>
    </submittedName>
</protein>
<gene>
    <name evidence="1" type="ORF">AVEN_267028_1</name>
</gene>